<name>A0A7R9F011_9NEOP</name>
<feature type="region of interest" description="Disordered" evidence="1">
    <location>
        <begin position="315"/>
        <end position="362"/>
    </location>
</feature>
<organism evidence="2">
    <name type="scientific">Timema bartmani</name>
    <dbReference type="NCBI Taxonomy" id="61472"/>
    <lineage>
        <taxon>Eukaryota</taxon>
        <taxon>Metazoa</taxon>
        <taxon>Ecdysozoa</taxon>
        <taxon>Arthropoda</taxon>
        <taxon>Hexapoda</taxon>
        <taxon>Insecta</taxon>
        <taxon>Pterygota</taxon>
        <taxon>Neoptera</taxon>
        <taxon>Polyneoptera</taxon>
        <taxon>Phasmatodea</taxon>
        <taxon>Timematodea</taxon>
        <taxon>Timematoidea</taxon>
        <taxon>Timematidae</taxon>
        <taxon>Timema</taxon>
    </lineage>
</organism>
<protein>
    <submittedName>
        <fullName evidence="2">Uncharacterized protein</fullName>
    </submittedName>
</protein>
<reference evidence="2" key="1">
    <citation type="submission" date="2020-11" db="EMBL/GenBank/DDBJ databases">
        <authorList>
            <person name="Tran Van P."/>
        </authorList>
    </citation>
    <scope>NUCLEOTIDE SEQUENCE</scope>
</reference>
<gene>
    <name evidence="2" type="ORF">TBIB3V08_LOCUS6897</name>
</gene>
<proteinExistence type="predicted"/>
<dbReference type="EMBL" id="OD566719">
    <property type="protein sequence ID" value="CAD7444522.1"/>
    <property type="molecule type" value="Genomic_DNA"/>
</dbReference>
<accession>A0A7R9F011</accession>
<evidence type="ECO:0000313" key="2">
    <source>
        <dbReference type="EMBL" id="CAD7444522.1"/>
    </source>
</evidence>
<dbReference type="AlphaFoldDB" id="A0A7R9F011"/>
<sequence length="1093" mass="120201">MISALLQVLDWSVDDVTPVLDWSVDGVTPVLDWSVDGVTPVLDWSVDDVTPVLDWLADDGEVESRSVLLPGLPQCFSNVLATDTPSGGRLSNVGCAAQFANVRVADWLCLVRMNKMAGDPNLGARYTDKFEAPWGTPLPPFTSLAYVQGQSWGQENALQRIPDSLIECYNTSTGLNNKENLLPMNLQTLLSILRKVEDSEEGRNLNLLSLSTSILHRFKLDGIERNPKVLETSGVIPYSVSGIQFYKHKILLTKLIPQNNYKFPNETLTPIERCTLHLMLSKSIEKYQRGDEGSTCNKLSSSSLASPFFRRKRQVEVESESGSGSGGLVGPTTSTGDSEVHDETSTSLNATEEYPGKEIDIDDENIISHINVGSSGKYVEAVDHEDSDVIQEDVNSDNDDSSVLEIPDVVNRQTTTSVLSDCPVENGVIHTKWGAVSISSVIAGIVSGLETQTVSLENLVFENDRANSLQEAIAAAAQGVDNRWSATISGFNCYPLKLVVHCHWFGPPPPLDHGCWHPRLPKLVKVSAKPIAVALQGRFSYYNPKIPLLPSGENMGGRYFKSNDVIFSKLVRWSPIDACAQRRKGDCSGGSTERLFLQVLAPAHLPILKQSEPDYVTLRELAEMVLHQGPLGQMKIGAVGGWNNTFIPRWYFIQSKDDTNNPMTDPDIRGGVDGITLARNIMTWQSQATGLRLSEVLDLYYSETGLFQNRFRACQRKNNFAGVAPSSEMEPQTTSFAVVLDPQSLTPALLSYNVISNYSSVASRQLVTYVPSGLQDPLCTSSRTSGDSSATNSSSVNPGLDLVLVIDTAWDFTYIQQLLSLVMREIQVDQYFSNITVLAGSNLVPLVNSTNSHSVFFSNLTQANYSSEEVNPHLRGGRVENHLGKITLSSPDRDSNLDLPVLGGLAQHDWCVSQLRHRGGLVPSGFDLRQALGSHLLTYFRQKMDEERRLNIAGGLASAVLFIPPQGYSISDSDLQASINSFQNFKLRVPDVKFFYLVTGNGARFNNLVDDHNRDILTLTPGLTALETTSSSISQALSRVQRRIINSNCGSDWQHRSYTSAQFSEAIDPSTVNIYRLHANYFFSSTSGKIKVK</sequence>
<evidence type="ECO:0000256" key="1">
    <source>
        <dbReference type="SAM" id="MobiDB-lite"/>
    </source>
</evidence>